<reference evidence="2 3" key="1">
    <citation type="submission" date="2017-11" db="EMBL/GenBank/DDBJ databases">
        <title>De-novo sequencing of pomegranate (Punica granatum L.) genome.</title>
        <authorList>
            <person name="Akparov Z."/>
            <person name="Amiraslanov A."/>
            <person name="Hajiyeva S."/>
            <person name="Abbasov M."/>
            <person name="Kaur K."/>
            <person name="Hamwieh A."/>
            <person name="Solovyev V."/>
            <person name="Salamov A."/>
            <person name="Braich B."/>
            <person name="Kosarev P."/>
            <person name="Mahmoud A."/>
            <person name="Hajiyev E."/>
            <person name="Babayeva S."/>
            <person name="Izzatullayeva V."/>
            <person name="Mammadov A."/>
            <person name="Mammadov A."/>
            <person name="Sharifova S."/>
            <person name="Ojaghi J."/>
            <person name="Eynullazada K."/>
            <person name="Bayramov B."/>
            <person name="Abdulazimova A."/>
            <person name="Shahmuradov I."/>
        </authorList>
    </citation>
    <scope>NUCLEOTIDE SEQUENCE [LARGE SCALE GENOMIC DNA]</scope>
    <source>
        <strain evidence="3">cv. AG2017</strain>
        <tissue evidence="2">Leaf</tissue>
    </source>
</reference>
<name>A0A2I0I7P7_PUNGR</name>
<dbReference type="Proteomes" id="UP000233551">
    <property type="component" value="Unassembled WGS sequence"/>
</dbReference>
<organism evidence="2 3">
    <name type="scientific">Punica granatum</name>
    <name type="common">Pomegranate</name>
    <dbReference type="NCBI Taxonomy" id="22663"/>
    <lineage>
        <taxon>Eukaryota</taxon>
        <taxon>Viridiplantae</taxon>
        <taxon>Streptophyta</taxon>
        <taxon>Embryophyta</taxon>
        <taxon>Tracheophyta</taxon>
        <taxon>Spermatophyta</taxon>
        <taxon>Magnoliopsida</taxon>
        <taxon>eudicotyledons</taxon>
        <taxon>Gunneridae</taxon>
        <taxon>Pentapetalae</taxon>
        <taxon>rosids</taxon>
        <taxon>malvids</taxon>
        <taxon>Myrtales</taxon>
        <taxon>Lythraceae</taxon>
        <taxon>Punica</taxon>
    </lineage>
</organism>
<proteinExistence type="predicted"/>
<evidence type="ECO:0000313" key="2">
    <source>
        <dbReference type="EMBL" id="PKI40007.1"/>
    </source>
</evidence>
<protein>
    <submittedName>
        <fullName evidence="2">Uncharacterized protein</fullName>
    </submittedName>
</protein>
<evidence type="ECO:0000256" key="1">
    <source>
        <dbReference type="SAM" id="MobiDB-lite"/>
    </source>
</evidence>
<sequence length="125" mass="13814">MRGRSPKAVDAGPKPERGAEAQCSRCRAEARCSRGKSPKVGLKPDAVNAGPKPDAGQKPKSWAETRCNKCWAEARCSRCMLDKKVQEMQKQWSMLSNSARRCKAVTLIFSHSLRREGGNLVLKSQ</sequence>
<feature type="region of interest" description="Disordered" evidence="1">
    <location>
        <begin position="1"/>
        <end position="60"/>
    </location>
</feature>
<comment type="caution">
    <text evidence="2">The sequence shown here is derived from an EMBL/GenBank/DDBJ whole genome shotgun (WGS) entry which is preliminary data.</text>
</comment>
<evidence type="ECO:0000313" key="3">
    <source>
        <dbReference type="Proteomes" id="UP000233551"/>
    </source>
</evidence>
<dbReference type="EMBL" id="PGOL01003680">
    <property type="protein sequence ID" value="PKI40007.1"/>
    <property type="molecule type" value="Genomic_DNA"/>
</dbReference>
<accession>A0A2I0I7P7</accession>
<dbReference type="AlphaFoldDB" id="A0A2I0I7P7"/>
<gene>
    <name evidence="2" type="ORF">CRG98_039577</name>
</gene>
<keyword evidence="3" id="KW-1185">Reference proteome</keyword>